<protein>
    <submittedName>
        <fullName evidence="9">Peroxiredoxin-6-like</fullName>
    </submittedName>
</protein>
<dbReference type="PIRSF" id="PIRSF000239">
    <property type="entry name" value="AHPC"/>
    <property type="match status" value="1"/>
</dbReference>
<keyword evidence="2 6" id="KW-0049">Antioxidant</keyword>
<dbReference type="CDD" id="cd03016">
    <property type="entry name" value="PRX_1cys"/>
    <property type="match status" value="1"/>
</dbReference>
<dbReference type="InterPro" id="IPR045020">
    <property type="entry name" value="PRX_1cys"/>
</dbReference>
<dbReference type="AlphaFoldDB" id="A0AAV7KJG1"/>
<dbReference type="PANTHER" id="PTHR43503:SF4">
    <property type="entry name" value="PEROXIREDOXIN-6"/>
    <property type="match status" value="1"/>
</dbReference>
<dbReference type="Gene3D" id="3.40.30.10">
    <property type="entry name" value="Glutaredoxin"/>
    <property type="match status" value="1"/>
</dbReference>
<dbReference type="PANTHER" id="PTHR43503">
    <property type="entry name" value="MCG48959-RELATED"/>
    <property type="match status" value="1"/>
</dbReference>
<dbReference type="SUPFAM" id="SSF52833">
    <property type="entry name" value="Thioredoxin-like"/>
    <property type="match status" value="1"/>
</dbReference>
<dbReference type="EMBL" id="JAKMXF010000022">
    <property type="protein sequence ID" value="KAI6660880.1"/>
    <property type="molecule type" value="Genomic_DNA"/>
</dbReference>
<evidence type="ECO:0000256" key="4">
    <source>
        <dbReference type="ARBA" id="ARBA00023284"/>
    </source>
</evidence>
<dbReference type="InterPro" id="IPR019479">
    <property type="entry name" value="Peroxiredoxin_C"/>
</dbReference>
<evidence type="ECO:0000256" key="2">
    <source>
        <dbReference type="ARBA" id="ARBA00022862"/>
    </source>
</evidence>
<dbReference type="PROSITE" id="PS51352">
    <property type="entry name" value="THIOREDOXIN_2"/>
    <property type="match status" value="1"/>
</dbReference>
<dbReference type="FunFam" id="3.30.1020.10:FF:000001">
    <property type="entry name" value="1-Cys peroxiredoxin"/>
    <property type="match status" value="1"/>
</dbReference>
<evidence type="ECO:0000259" key="8">
    <source>
        <dbReference type="PROSITE" id="PS51352"/>
    </source>
</evidence>
<dbReference type="GO" id="GO:0005829">
    <property type="term" value="C:cytosol"/>
    <property type="evidence" value="ECO:0007669"/>
    <property type="project" value="TreeGrafter"/>
</dbReference>
<dbReference type="Pfam" id="PF10417">
    <property type="entry name" value="1-cysPrx_C"/>
    <property type="match status" value="1"/>
</dbReference>
<sequence length="226" mass="24970">MATSEIKGPLTLGAEFPNLEVDTSKGKLKLHDYFGDKWGILFSHPADFTPVCTTELSEVVKLIPDFEKLNVKVIALSCNDTDSHNGWIKDIQNYGNCAGEFPYPIIADPKRELAVGLGMLDPVEKDKTGLPLTCRAVFIIGPDKKLKLSLLYPATTGRNFNEIIRVIESLQLTMYKKVATPANWTCGGECMVLPTVSADDAKTLFPKHKVVELPSGKPYMRFTPQP</sequence>
<keyword evidence="10" id="KW-1185">Reference proteome</keyword>
<dbReference type="GO" id="GO:0045454">
    <property type="term" value="P:cell redox homeostasis"/>
    <property type="evidence" value="ECO:0007669"/>
    <property type="project" value="TreeGrafter"/>
</dbReference>
<dbReference type="GO" id="GO:0005739">
    <property type="term" value="C:mitochondrion"/>
    <property type="evidence" value="ECO:0007669"/>
    <property type="project" value="TreeGrafter"/>
</dbReference>
<dbReference type="GO" id="GO:0051920">
    <property type="term" value="F:peroxiredoxin activity"/>
    <property type="evidence" value="ECO:0007669"/>
    <property type="project" value="InterPro"/>
</dbReference>
<reference evidence="9 10" key="1">
    <citation type="journal article" date="2023" name="BMC Biol.">
        <title>The compact genome of the sponge Oopsacas minuta (Hexactinellida) is lacking key metazoan core genes.</title>
        <authorList>
            <person name="Santini S."/>
            <person name="Schenkelaars Q."/>
            <person name="Jourda C."/>
            <person name="Duchesne M."/>
            <person name="Belahbib H."/>
            <person name="Rocher C."/>
            <person name="Selva M."/>
            <person name="Riesgo A."/>
            <person name="Vervoort M."/>
            <person name="Leys S.P."/>
            <person name="Kodjabachian L."/>
            <person name="Le Bivic A."/>
            <person name="Borchiellini C."/>
            <person name="Claverie J.M."/>
            <person name="Renard E."/>
        </authorList>
    </citation>
    <scope>NUCLEOTIDE SEQUENCE [LARGE SCALE GENOMIC DNA]</scope>
    <source>
        <strain evidence="9">SPO-2</strain>
    </source>
</reference>
<evidence type="ECO:0000256" key="3">
    <source>
        <dbReference type="ARBA" id="ARBA00023002"/>
    </source>
</evidence>
<evidence type="ECO:0000256" key="6">
    <source>
        <dbReference type="PIRNR" id="PIRNR000239"/>
    </source>
</evidence>
<organism evidence="9 10">
    <name type="scientific">Oopsacas minuta</name>
    <dbReference type="NCBI Taxonomy" id="111878"/>
    <lineage>
        <taxon>Eukaryota</taxon>
        <taxon>Metazoa</taxon>
        <taxon>Porifera</taxon>
        <taxon>Hexactinellida</taxon>
        <taxon>Hexasterophora</taxon>
        <taxon>Lyssacinosida</taxon>
        <taxon>Leucopsacidae</taxon>
        <taxon>Oopsacas</taxon>
    </lineage>
</organism>
<dbReference type="Proteomes" id="UP001165289">
    <property type="component" value="Unassembled WGS sequence"/>
</dbReference>
<gene>
    <name evidence="9" type="ORF">LOD99_13604</name>
</gene>
<dbReference type="InterPro" id="IPR000866">
    <property type="entry name" value="AhpC/TSA"/>
</dbReference>
<keyword evidence="3 6" id="KW-0560">Oxidoreductase</keyword>
<name>A0AAV7KJG1_9METZ</name>
<proteinExistence type="inferred from homology"/>
<evidence type="ECO:0000313" key="9">
    <source>
        <dbReference type="EMBL" id="KAI6660880.1"/>
    </source>
</evidence>
<dbReference type="InterPro" id="IPR024706">
    <property type="entry name" value="Peroxiredoxin_AhpC-typ"/>
</dbReference>
<feature type="domain" description="Thioredoxin" evidence="8">
    <location>
        <begin position="10"/>
        <end position="172"/>
    </location>
</feature>
<evidence type="ECO:0000256" key="5">
    <source>
        <dbReference type="ARBA" id="ARBA00025719"/>
    </source>
</evidence>
<evidence type="ECO:0000313" key="10">
    <source>
        <dbReference type="Proteomes" id="UP001165289"/>
    </source>
</evidence>
<comment type="similarity">
    <text evidence="5">Belongs to the peroxiredoxin family. Prx6 subfamily.</text>
</comment>
<keyword evidence="4 6" id="KW-0676">Redox-active center</keyword>
<accession>A0AAV7KJG1</accession>
<dbReference type="FunFam" id="3.40.30.10:FF:000011">
    <property type="entry name" value="Peroxiredoxin PRX1"/>
    <property type="match status" value="1"/>
</dbReference>
<feature type="active site" description="Cysteine sulfenic acid (-SOH) intermediate; for peroxidase activity" evidence="7">
    <location>
        <position position="52"/>
    </location>
</feature>
<evidence type="ECO:0000256" key="7">
    <source>
        <dbReference type="PIRSR" id="PIRSR000239-1"/>
    </source>
</evidence>
<dbReference type="Gene3D" id="3.30.1020.10">
    <property type="entry name" value="Antioxidant, Horf6, Chain A, domain2"/>
    <property type="match status" value="1"/>
</dbReference>
<dbReference type="Pfam" id="PF00578">
    <property type="entry name" value="AhpC-TSA"/>
    <property type="match status" value="1"/>
</dbReference>
<comment type="function">
    <text evidence="6">Thiol-specific peroxidase that catalyzes the reduction of hydrogen peroxide and organic hydroperoxides to water and alcohols, respectively.</text>
</comment>
<dbReference type="InterPro" id="IPR036249">
    <property type="entry name" value="Thioredoxin-like_sf"/>
</dbReference>
<dbReference type="InterPro" id="IPR013766">
    <property type="entry name" value="Thioredoxin_domain"/>
</dbReference>
<keyword evidence="1 6" id="KW-0575">Peroxidase</keyword>
<evidence type="ECO:0000256" key="1">
    <source>
        <dbReference type="ARBA" id="ARBA00022559"/>
    </source>
</evidence>
<comment type="caution">
    <text evidence="9">The sequence shown here is derived from an EMBL/GenBank/DDBJ whole genome shotgun (WGS) entry which is preliminary data.</text>
</comment>